<evidence type="ECO:0000313" key="2">
    <source>
        <dbReference type="EMBL" id="PLW24744.1"/>
    </source>
</evidence>
<name>A0A2N5TGX1_9BASI</name>
<evidence type="ECO:0000313" key="3">
    <source>
        <dbReference type="Proteomes" id="UP000235392"/>
    </source>
</evidence>
<organism evidence="2 3">
    <name type="scientific">Puccinia coronata f. sp. avenae</name>
    <dbReference type="NCBI Taxonomy" id="200324"/>
    <lineage>
        <taxon>Eukaryota</taxon>
        <taxon>Fungi</taxon>
        <taxon>Dikarya</taxon>
        <taxon>Basidiomycota</taxon>
        <taxon>Pucciniomycotina</taxon>
        <taxon>Pucciniomycetes</taxon>
        <taxon>Pucciniales</taxon>
        <taxon>Pucciniaceae</taxon>
        <taxon>Puccinia</taxon>
    </lineage>
</organism>
<evidence type="ECO:0000256" key="1">
    <source>
        <dbReference type="SAM" id="MobiDB-lite"/>
    </source>
</evidence>
<feature type="compositionally biased region" description="Basic and acidic residues" evidence="1">
    <location>
        <begin position="1"/>
        <end position="16"/>
    </location>
</feature>
<protein>
    <submittedName>
        <fullName evidence="2">Uncharacterized protein</fullName>
    </submittedName>
</protein>
<dbReference type="AlphaFoldDB" id="A0A2N5TGX1"/>
<reference evidence="2 3" key="1">
    <citation type="submission" date="2017-11" db="EMBL/GenBank/DDBJ databases">
        <title>De novo assembly and phasing of dikaryotic genomes from two isolates of Puccinia coronata f. sp. avenae, the causal agent of oat crown rust.</title>
        <authorList>
            <person name="Miller M.E."/>
            <person name="Zhang Y."/>
            <person name="Omidvar V."/>
            <person name="Sperschneider J."/>
            <person name="Schwessinger B."/>
            <person name="Raley C."/>
            <person name="Palmer J.M."/>
            <person name="Garnica D."/>
            <person name="Upadhyaya N."/>
            <person name="Rathjen J."/>
            <person name="Taylor J.M."/>
            <person name="Park R.F."/>
            <person name="Dodds P.N."/>
            <person name="Hirsch C.D."/>
            <person name="Kianian S.F."/>
            <person name="Figueroa M."/>
        </authorList>
    </citation>
    <scope>NUCLEOTIDE SEQUENCE [LARGE SCALE GENOMIC DNA]</scope>
    <source>
        <strain evidence="2">12SD80</strain>
    </source>
</reference>
<dbReference type="EMBL" id="PGCI01000604">
    <property type="protein sequence ID" value="PLW24744.1"/>
    <property type="molecule type" value="Genomic_DNA"/>
</dbReference>
<feature type="region of interest" description="Disordered" evidence="1">
    <location>
        <begin position="1"/>
        <end position="23"/>
    </location>
</feature>
<comment type="caution">
    <text evidence="2">The sequence shown here is derived from an EMBL/GenBank/DDBJ whole genome shotgun (WGS) entry which is preliminary data.</text>
</comment>
<gene>
    <name evidence="2" type="ORF">PCASD_05197</name>
</gene>
<sequence>MERGSEWRNTDPEHHTQNNVPGIEDLQLLYQSTKGSGFFIEESHRMNEHVQPYHKNDKGILLELIKHYPIGDHYFTVQDRKTIGKNLKSHIDQLKVIHKYQSDFDQVFSISREQQDRSRWLHNDQEKSNYLQDYEFMITTQKKIDLLIKYKLVELGGFNPKFSDQQHWKLYNPDSKGIDSYFTIQKKGWDKFITELVKDILNEIKQIESRKFILPNRMASYCELIAIHLYVATAIDFLHSNELVNPETIRNLFQDDKCLFWITNLNMYQMIDKIFVALREGITDISNQWFWTLQWGFLK</sequence>
<accession>A0A2N5TGX1</accession>
<feature type="non-terminal residue" evidence="2">
    <location>
        <position position="299"/>
    </location>
</feature>
<dbReference type="Proteomes" id="UP000235392">
    <property type="component" value="Unassembled WGS sequence"/>
</dbReference>
<proteinExistence type="predicted"/>